<evidence type="ECO:0000256" key="6">
    <source>
        <dbReference type="ARBA" id="ARBA00023163"/>
    </source>
</evidence>
<evidence type="ECO:0000256" key="3">
    <source>
        <dbReference type="ARBA" id="ARBA00022491"/>
    </source>
</evidence>
<dbReference type="Proteomes" id="UP000615455">
    <property type="component" value="Unassembled WGS sequence"/>
</dbReference>
<sequence length="87" mass="9429">MKINDNQRVGAINPYKKAGDAAFTQAAGKKGKPKDQVEISAEAKELLGASRTEEQTLRIEQLKTSVASGTYHVDAGKIAEKLLPYLK</sequence>
<gene>
    <name evidence="8" type="ORF">GCM10008018_49820</name>
</gene>
<dbReference type="SUPFAM" id="SSF101498">
    <property type="entry name" value="Anti-sigma factor FlgM"/>
    <property type="match status" value="1"/>
</dbReference>
<dbReference type="InterPro" id="IPR035890">
    <property type="entry name" value="Anti-sigma-28_factor_FlgM_sf"/>
</dbReference>
<dbReference type="EMBL" id="BMHE01000033">
    <property type="protein sequence ID" value="GFZ97600.1"/>
    <property type="molecule type" value="Genomic_DNA"/>
</dbReference>
<evidence type="ECO:0000256" key="4">
    <source>
        <dbReference type="ARBA" id="ARBA00022795"/>
    </source>
</evidence>
<feature type="domain" description="Anti-sigma-28 factor FlgM C-terminal" evidence="7">
    <location>
        <begin position="35"/>
        <end position="83"/>
    </location>
</feature>
<proteinExistence type="inferred from homology"/>
<evidence type="ECO:0000313" key="8">
    <source>
        <dbReference type="EMBL" id="GFZ97600.1"/>
    </source>
</evidence>
<evidence type="ECO:0000256" key="1">
    <source>
        <dbReference type="ARBA" id="ARBA00005322"/>
    </source>
</evidence>
<keyword evidence="5" id="KW-0805">Transcription regulation</keyword>
<evidence type="ECO:0000256" key="2">
    <source>
        <dbReference type="ARBA" id="ARBA00017823"/>
    </source>
</evidence>
<comment type="caution">
    <text evidence="8">The sequence shown here is derived from an EMBL/GenBank/DDBJ whole genome shotgun (WGS) entry which is preliminary data.</text>
</comment>
<dbReference type="InterPro" id="IPR007412">
    <property type="entry name" value="FlgM"/>
</dbReference>
<evidence type="ECO:0000256" key="5">
    <source>
        <dbReference type="ARBA" id="ARBA00023015"/>
    </source>
</evidence>
<dbReference type="InterPro" id="IPR031316">
    <property type="entry name" value="FlgM_C"/>
</dbReference>
<dbReference type="NCBIfam" id="TIGR03824">
    <property type="entry name" value="FlgM_jcvi"/>
    <property type="match status" value="1"/>
</dbReference>
<keyword evidence="6" id="KW-0804">Transcription</keyword>
<name>A0ABQ1F2M8_9BACL</name>
<keyword evidence="3" id="KW-0678">Repressor</keyword>
<evidence type="ECO:0000313" key="9">
    <source>
        <dbReference type="Proteomes" id="UP000615455"/>
    </source>
</evidence>
<reference evidence="9" key="1">
    <citation type="journal article" date="2019" name="Int. J. Syst. Evol. Microbiol.">
        <title>The Global Catalogue of Microorganisms (GCM) 10K type strain sequencing project: providing services to taxonomists for standard genome sequencing and annotation.</title>
        <authorList>
            <consortium name="The Broad Institute Genomics Platform"/>
            <consortium name="The Broad Institute Genome Sequencing Center for Infectious Disease"/>
            <person name="Wu L."/>
            <person name="Ma J."/>
        </authorList>
    </citation>
    <scope>NUCLEOTIDE SEQUENCE [LARGE SCALE GENOMIC DNA]</scope>
    <source>
        <strain evidence="9">CGMCC 1.15043</strain>
    </source>
</reference>
<accession>A0ABQ1F2M8</accession>
<dbReference type="Pfam" id="PF04316">
    <property type="entry name" value="FlgM"/>
    <property type="match status" value="1"/>
</dbReference>
<protein>
    <recommendedName>
        <fullName evidence="2">Negative regulator of flagellin synthesis</fullName>
    </recommendedName>
</protein>
<keyword evidence="9" id="KW-1185">Reference proteome</keyword>
<evidence type="ECO:0000259" key="7">
    <source>
        <dbReference type="Pfam" id="PF04316"/>
    </source>
</evidence>
<keyword evidence="4" id="KW-1005">Bacterial flagellum biogenesis</keyword>
<dbReference type="RefSeq" id="WP_189016290.1">
    <property type="nucleotide sequence ID" value="NZ_BMHE01000033.1"/>
</dbReference>
<comment type="similarity">
    <text evidence="1">Belongs to the FlgM family.</text>
</comment>
<organism evidence="8 9">
    <name type="scientific">Paenibacillus marchantiophytorum</name>
    <dbReference type="NCBI Taxonomy" id="1619310"/>
    <lineage>
        <taxon>Bacteria</taxon>
        <taxon>Bacillati</taxon>
        <taxon>Bacillota</taxon>
        <taxon>Bacilli</taxon>
        <taxon>Bacillales</taxon>
        <taxon>Paenibacillaceae</taxon>
        <taxon>Paenibacillus</taxon>
    </lineage>
</organism>